<evidence type="ECO:0000313" key="2">
    <source>
        <dbReference type="EMBL" id="GJT60845.1"/>
    </source>
</evidence>
<feature type="compositionally biased region" description="Basic and acidic residues" evidence="1">
    <location>
        <begin position="37"/>
        <end position="65"/>
    </location>
</feature>
<protein>
    <submittedName>
        <fullName evidence="2">Uncharacterized protein</fullName>
    </submittedName>
</protein>
<feature type="region of interest" description="Disordered" evidence="1">
    <location>
        <begin position="31"/>
        <end position="67"/>
    </location>
</feature>
<dbReference type="EMBL" id="BQNB010017236">
    <property type="protein sequence ID" value="GJT60845.1"/>
    <property type="molecule type" value="Genomic_DNA"/>
</dbReference>
<evidence type="ECO:0000256" key="1">
    <source>
        <dbReference type="SAM" id="MobiDB-lite"/>
    </source>
</evidence>
<evidence type="ECO:0000313" key="3">
    <source>
        <dbReference type="Proteomes" id="UP001151760"/>
    </source>
</evidence>
<name>A0ABQ5FC16_9ASTR</name>
<comment type="caution">
    <text evidence="2">The sequence shown here is derived from an EMBL/GenBank/DDBJ whole genome shotgun (WGS) entry which is preliminary data.</text>
</comment>
<reference evidence="2" key="1">
    <citation type="journal article" date="2022" name="Int. J. Mol. Sci.">
        <title>Draft Genome of Tanacetum Coccineum: Genomic Comparison of Closely Related Tanacetum-Family Plants.</title>
        <authorList>
            <person name="Yamashiro T."/>
            <person name="Shiraishi A."/>
            <person name="Nakayama K."/>
            <person name="Satake H."/>
        </authorList>
    </citation>
    <scope>NUCLEOTIDE SEQUENCE</scope>
</reference>
<dbReference type="Proteomes" id="UP001151760">
    <property type="component" value="Unassembled WGS sequence"/>
</dbReference>
<keyword evidence="3" id="KW-1185">Reference proteome</keyword>
<accession>A0ABQ5FC16</accession>
<organism evidence="2 3">
    <name type="scientific">Tanacetum coccineum</name>
    <dbReference type="NCBI Taxonomy" id="301880"/>
    <lineage>
        <taxon>Eukaryota</taxon>
        <taxon>Viridiplantae</taxon>
        <taxon>Streptophyta</taxon>
        <taxon>Embryophyta</taxon>
        <taxon>Tracheophyta</taxon>
        <taxon>Spermatophyta</taxon>
        <taxon>Magnoliopsida</taxon>
        <taxon>eudicotyledons</taxon>
        <taxon>Gunneridae</taxon>
        <taxon>Pentapetalae</taxon>
        <taxon>asterids</taxon>
        <taxon>campanulids</taxon>
        <taxon>Asterales</taxon>
        <taxon>Asteraceae</taxon>
        <taxon>Asteroideae</taxon>
        <taxon>Anthemideae</taxon>
        <taxon>Anthemidinae</taxon>
        <taxon>Tanacetum</taxon>
    </lineage>
</organism>
<proteinExistence type="predicted"/>
<sequence length="523" mass="57570">MVRNVAEGEVKLLMLTEGRVILLVPPTLAASRGSSDSIDKLFDDGKDAGQEHPFEKDDDKRKTTGDARVSIFPPKKLREDYHAATPNIGRKSLATIRSLILTCSSVPSEVAEPRDDRLINSMYGLNLQTRLPSIRYVVSSDDSHHSISHSKVNTFARSPITDAPVKTVVITTTIVADVFVVSDSKDRVKYRNLENFRDSAFVSGANANVVSSLKMNEPATSSDPFYASQDLDSETLHSIYIPKWKVTNDFVLDDPYVCRDLIDRVAPPALSYNCMPWTMISYILNSMLGWRDKCALGGNAEIANLKSLLSLKEAWIDHGKARRDLSVVEAYDPSAEAKYVDAVNALRTMDFPLLSVVEDDVVLGETSLSFSLQVVHSRVQRVRGEIMEKRLSLTDVVVPLAEPLSSKSLIGEASTSAISATVGPINTLSTTFASFGVVSPLLVSDYQVLDAEPHHEDPPFITFEEEELDTTLELQTFYVRGRMFPLRSLSLYVPLPNASVTSYGPSHLGPSLPPSSAWLASLF</sequence>
<reference evidence="2" key="2">
    <citation type="submission" date="2022-01" db="EMBL/GenBank/DDBJ databases">
        <authorList>
            <person name="Yamashiro T."/>
            <person name="Shiraishi A."/>
            <person name="Satake H."/>
            <person name="Nakayama K."/>
        </authorList>
    </citation>
    <scope>NUCLEOTIDE SEQUENCE</scope>
</reference>
<gene>
    <name evidence="2" type="ORF">Tco_1004378</name>
</gene>